<dbReference type="SMART" id="SM00724">
    <property type="entry name" value="TLC"/>
    <property type="match status" value="1"/>
</dbReference>
<feature type="transmembrane region" description="Helical" evidence="8">
    <location>
        <begin position="319"/>
        <end position="345"/>
    </location>
</feature>
<evidence type="ECO:0000256" key="8">
    <source>
        <dbReference type="SAM" id="Phobius"/>
    </source>
</evidence>
<sequence length="368" mass="42021">MTSLFTTEWLPSYLVPFFALSYPTDPPKNPDSFPDSPYYTTGLLDACIIVTCIAVMAVLRDALRLGVFEPFAHWKLSRDLVNRKRRTASANGKSNGLSNGHANGLVNGTLNGNGGATDGTEQPTSKELKRMHRSVLRFAEQGWSVVYYTLQWSYGLYVHRNLPTRILDPTALWQGYPHTPLAGPLKFYYLTQTAFYMHQVLILNAEARRKDHVQMMTHHVITIILMVTSYFSNLTRIGCLIMVLMDWCDIFLPLAKMIRYIEISQFACDLTFGWFLISWLVTRHVLFLISIISTYKDAPKLIPLKWSPEEGRYLNETSWIGFLAALLALQILQIIWFGMICRVAWRVLTTDKGASDDRSDDESNDKED</sequence>
<feature type="compositionally biased region" description="Polar residues" evidence="7">
    <location>
        <begin position="88"/>
        <end position="101"/>
    </location>
</feature>
<evidence type="ECO:0000256" key="5">
    <source>
        <dbReference type="ARBA" id="ARBA00023136"/>
    </source>
</evidence>
<accession>A0A9P3PE32</accession>
<dbReference type="AlphaFoldDB" id="A0A9P3PE32"/>
<evidence type="ECO:0000256" key="4">
    <source>
        <dbReference type="ARBA" id="ARBA00022989"/>
    </source>
</evidence>
<dbReference type="OrthoDB" id="537032at2759"/>
<reference evidence="10" key="1">
    <citation type="submission" date="2022-07" db="EMBL/GenBank/DDBJ databases">
        <title>The genome of Lyophyllum shimeji provides insight into the initial evolution of ectomycorrhizal fungal genome.</title>
        <authorList>
            <person name="Kobayashi Y."/>
            <person name="Shibata T."/>
            <person name="Hirakawa H."/>
            <person name="Shigenobu S."/>
            <person name="Nishiyama T."/>
            <person name="Yamada A."/>
            <person name="Hasebe M."/>
            <person name="Kawaguchi M."/>
        </authorList>
    </citation>
    <scope>NUCLEOTIDE SEQUENCE</scope>
    <source>
        <strain evidence="10">AT787</strain>
    </source>
</reference>
<proteinExistence type="inferred from homology"/>
<dbReference type="EMBL" id="BRPK01000001">
    <property type="protein sequence ID" value="GLB33753.1"/>
    <property type="molecule type" value="Genomic_DNA"/>
</dbReference>
<evidence type="ECO:0000256" key="3">
    <source>
        <dbReference type="ARBA" id="ARBA00022692"/>
    </source>
</evidence>
<name>A0A9P3PE32_LYOSH</name>
<comment type="subcellular location">
    <subcellularLocation>
        <location evidence="1">Membrane</location>
        <topology evidence="1">Multi-pass membrane protein</topology>
    </subcellularLocation>
</comment>
<feature type="transmembrane region" description="Helical" evidence="8">
    <location>
        <begin position="270"/>
        <end position="295"/>
    </location>
</feature>
<dbReference type="PANTHER" id="PTHR12560:SF0">
    <property type="entry name" value="LD18904P"/>
    <property type="match status" value="1"/>
</dbReference>
<keyword evidence="4 8" id="KW-1133">Transmembrane helix</keyword>
<keyword evidence="3 6" id="KW-0812">Transmembrane</keyword>
<dbReference type="Proteomes" id="UP001063166">
    <property type="component" value="Unassembled WGS sequence"/>
</dbReference>
<keyword evidence="5 6" id="KW-0472">Membrane</keyword>
<protein>
    <submittedName>
        <fullName evidence="10">Longevity-assurance protein</fullName>
    </submittedName>
</protein>
<evidence type="ECO:0000313" key="11">
    <source>
        <dbReference type="Proteomes" id="UP001063166"/>
    </source>
</evidence>
<dbReference type="Pfam" id="PF03798">
    <property type="entry name" value="TRAM_LAG1_CLN8"/>
    <property type="match status" value="1"/>
</dbReference>
<evidence type="ECO:0000256" key="2">
    <source>
        <dbReference type="ARBA" id="ARBA00009808"/>
    </source>
</evidence>
<dbReference type="InterPro" id="IPR006634">
    <property type="entry name" value="TLC-dom"/>
</dbReference>
<feature type="region of interest" description="Disordered" evidence="7">
    <location>
        <begin position="87"/>
        <end position="126"/>
    </location>
</feature>
<keyword evidence="11" id="KW-1185">Reference proteome</keyword>
<evidence type="ECO:0000259" key="9">
    <source>
        <dbReference type="PROSITE" id="PS50922"/>
    </source>
</evidence>
<feature type="domain" description="TLC" evidence="9">
    <location>
        <begin position="133"/>
        <end position="349"/>
    </location>
</feature>
<comment type="similarity">
    <text evidence="2">Belongs to the sphingosine N-acyltransferase family.</text>
</comment>
<dbReference type="PROSITE" id="PS50922">
    <property type="entry name" value="TLC"/>
    <property type="match status" value="1"/>
</dbReference>
<feature type="transmembrane region" description="Helical" evidence="8">
    <location>
        <begin position="38"/>
        <end position="59"/>
    </location>
</feature>
<gene>
    <name evidence="10" type="primary">lag1</name>
    <name evidence="10" type="ORF">LshimejAT787_0106370</name>
</gene>
<evidence type="ECO:0000256" key="7">
    <source>
        <dbReference type="SAM" id="MobiDB-lite"/>
    </source>
</evidence>
<dbReference type="GO" id="GO:0050291">
    <property type="term" value="F:sphingosine N-acyltransferase activity"/>
    <property type="evidence" value="ECO:0007669"/>
    <property type="project" value="InterPro"/>
</dbReference>
<evidence type="ECO:0000256" key="1">
    <source>
        <dbReference type="ARBA" id="ARBA00004141"/>
    </source>
</evidence>
<dbReference type="GO" id="GO:0046513">
    <property type="term" value="P:ceramide biosynthetic process"/>
    <property type="evidence" value="ECO:0007669"/>
    <property type="project" value="InterPro"/>
</dbReference>
<dbReference type="PIRSF" id="PIRSF005225">
    <property type="entry name" value="LAG1_LAC1"/>
    <property type="match status" value="1"/>
</dbReference>
<organism evidence="10 11">
    <name type="scientific">Lyophyllum shimeji</name>
    <name type="common">Hon-shimeji</name>
    <name type="synonym">Tricholoma shimeji</name>
    <dbReference type="NCBI Taxonomy" id="47721"/>
    <lineage>
        <taxon>Eukaryota</taxon>
        <taxon>Fungi</taxon>
        <taxon>Dikarya</taxon>
        <taxon>Basidiomycota</taxon>
        <taxon>Agaricomycotina</taxon>
        <taxon>Agaricomycetes</taxon>
        <taxon>Agaricomycetidae</taxon>
        <taxon>Agaricales</taxon>
        <taxon>Tricholomatineae</taxon>
        <taxon>Lyophyllaceae</taxon>
        <taxon>Lyophyllum</taxon>
    </lineage>
</organism>
<dbReference type="PANTHER" id="PTHR12560">
    <property type="entry name" value="LONGEVITY ASSURANCE FACTOR 1 LAG1"/>
    <property type="match status" value="1"/>
</dbReference>
<comment type="caution">
    <text evidence="10">The sequence shown here is derived from an EMBL/GenBank/DDBJ whole genome shotgun (WGS) entry which is preliminary data.</text>
</comment>
<dbReference type="GO" id="GO:0016020">
    <property type="term" value="C:membrane"/>
    <property type="evidence" value="ECO:0007669"/>
    <property type="project" value="UniProtKB-SubCell"/>
</dbReference>
<dbReference type="InterPro" id="IPR016439">
    <property type="entry name" value="Lag1/Lac1-like"/>
</dbReference>
<evidence type="ECO:0000256" key="6">
    <source>
        <dbReference type="PROSITE-ProRule" id="PRU00205"/>
    </source>
</evidence>
<evidence type="ECO:0000313" key="10">
    <source>
        <dbReference type="EMBL" id="GLB33753.1"/>
    </source>
</evidence>